<dbReference type="RefSeq" id="XP_023459235.2">
    <property type="nucleotide sequence ID" value="XM_023592979.2"/>
</dbReference>
<evidence type="ECO:0000313" key="1">
    <source>
        <dbReference type="EMBL" id="WPA95756.1"/>
    </source>
</evidence>
<organism evidence="1 2">
    <name type="scientific">Cercospora beticola</name>
    <name type="common">Sugarbeet leaf spot fungus</name>
    <dbReference type="NCBI Taxonomy" id="122368"/>
    <lineage>
        <taxon>Eukaryota</taxon>
        <taxon>Fungi</taxon>
        <taxon>Dikarya</taxon>
        <taxon>Ascomycota</taxon>
        <taxon>Pezizomycotina</taxon>
        <taxon>Dothideomycetes</taxon>
        <taxon>Dothideomycetidae</taxon>
        <taxon>Mycosphaerellales</taxon>
        <taxon>Mycosphaerellaceae</taxon>
        <taxon>Cercospora</taxon>
    </lineage>
</organism>
<accession>A0ABZ0N8A3</accession>
<dbReference type="GeneID" id="35424158"/>
<dbReference type="Proteomes" id="UP001302367">
    <property type="component" value="Chromosome 1"/>
</dbReference>
<gene>
    <name evidence="1" type="ORF">RHO25_000359</name>
</gene>
<name>A0ABZ0N8A3_CERBT</name>
<proteinExistence type="predicted"/>
<dbReference type="EMBL" id="CP134184">
    <property type="protein sequence ID" value="WPA95756.1"/>
    <property type="molecule type" value="Genomic_DNA"/>
</dbReference>
<protein>
    <submittedName>
        <fullName evidence="1">Uncharacterized protein</fullName>
    </submittedName>
</protein>
<reference evidence="1 2" key="1">
    <citation type="submission" date="2023-09" db="EMBL/GenBank/DDBJ databases">
        <title>Complete-Gapless Cercospora beticola genome.</title>
        <authorList>
            <person name="Wyatt N.A."/>
            <person name="Spanner R.E."/>
            <person name="Bolton M.D."/>
        </authorList>
    </citation>
    <scope>NUCLEOTIDE SEQUENCE [LARGE SCALE GENOMIC DNA]</scope>
    <source>
        <strain evidence="1">Cb09-40</strain>
    </source>
</reference>
<keyword evidence="2" id="KW-1185">Reference proteome</keyword>
<sequence length="110" mass="11548">MANASSHAKNSTTLAPQMGTAATAISAPQELARLQQHAQRPNSHVELHAAMKAKSVVPTASAEPHVAFYSKTAVMVVVDEAGKEAAERMTIARDCFNPFAAQGGQGICNF</sequence>
<evidence type="ECO:0000313" key="2">
    <source>
        <dbReference type="Proteomes" id="UP001302367"/>
    </source>
</evidence>